<dbReference type="SMART" id="SM01382">
    <property type="entry name" value="Ribosomal_L2_C"/>
    <property type="match status" value="1"/>
</dbReference>
<evidence type="ECO:0000256" key="6">
    <source>
        <dbReference type="ARBA" id="ARBA00037226"/>
    </source>
</evidence>
<dbReference type="GO" id="GO:0005762">
    <property type="term" value="C:mitochondrial large ribosomal subunit"/>
    <property type="evidence" value="ECO:0007669"/>
    <property type="project" value="TreeGrafter"/>
</dbReference>
<dbReference type="VEuPathDB" id="FungiDB:CLCR_08624"/>
<organism evidence="11 12">
    <name type="scientific">Cladophialophora carrionii</name>
    <dbReference type="NCBI Taxonomy" id="86049"/>
    <lineage>
        <taxon>Eukaryota</taxon>
        <taxon>Fungi</taxon>
        <taxon>Dikarya</taxon>
        <taxon>Ascomycota</taxon>
        <taxon>Pezizomycotina</taxon>
        <taxon>Eurotiomycetes</taxon>
        <taxon>Chaetothyriomycetidae</taxon>
        <taxon>Chaetothyriales</taxon>
        <taxon>Herpotrichiellaceae</taxon>
        <taxon>Cladophialophora</taxon>
    </lineage>
</organism>
<dbReference type="InterPro" id="IPR014722">
    <property type="entry name" value="Rib_uL2_dom2"/>
</dbReference>
<dbReference type="STRING" id="86049.A0A1C1CTT1"/>
<keyword evidence="12" id="KW-1185">Reference proteome</keyword>
<dbReference type="FunFam" id="2.40.50.140:FF:000128">
    <property type="entry name" value="50S ribosomal protein L2"/>
    <property type="match status" value="1"/>
</dbReference>
<accession>A0A1C1CTT1</accession>
<comment type="similarity">
    <text evidence="2">Belongs to the universal ribosomal protein uL2 family.</text>
</comment>
<dbReference type="PANTHER" id="PTHR13691:SF5">
    <property type="entry name" value="LARGE RIBOSOMAL SUBUNIT PROTEIN UL2M"/>
    <property type="match status" value="1"/>
</dbReference>
<keyword evidence="4" id="KW-0496">Mitochondrion</keyword>
<dbReference type="Gene3D" id="4.10.950.10">
    <property type="entry name" value="Ribosomal protein L2, domain 3"/>
    <property type="match status" value="1"/>
</dbReference>
<evidence type="ECO:0000256" key="7">
    <source>
        <dbReference type="ARBA" id="ARBA00069872"/>
    </source>
</evidence>
<evidence type="ECO:0000313" key="11">
    <source>
        <dbReference type="EMBL" id="OCT51892.1"/>
    </source>
</evidence>
<dbReference type="Gene3D" id="2.40.50.140">
    <property type="entry name" value="Nucleic acid-binding proteins"/>
    <property type="match status" value="1"/>
</dbReference>
<gene>
    <name evidence="11" type="primary">RML2</name>
    <name evidence="11" type="ORF">CLCR_08624</name>
</gene>
<dbReference type="Pfam" id="PF00181">
    <property type="entry name" value="Ribosomal_L2_N"/>
    <property type="match status" value="1"/>
</dbReference>
<evidence type="ECO:0000256" key="2">
    <source>
        <dbReference type="ARBA" id="ARBA00005636"/>
    </source>
</evidence>
<evidence type="ECO:0000256" key="3">
    <source>
        <dbReference type="ARBA" id="ARBA00022980"/>
    </source>
</evidence>
<dbReference type="InterPro" id="IPR002171">
    <property type="entry name" value="Ribosomal_uL2"/>
</dbReference>
<sequence length="404" mass="44694">MLQPRIPLRSLCNNCHYRAPPLRRSYAQVIDTLHPSTSVADSPPEDLPLAQADNRNALSKFDVRLRRYSPRTPGIRHLIRPLNEHIWKGRPHFPLTFPKKGHGKGGRNHTGHVVVRHRGGGHKRRIRIVDFARNAGGKHLVERIEHDPGRTAHIALVKSLQTGEKSYILAAEGLRAGDTVESYRSGLPQELIDEMGGHIDQGVLASKTAHRGNCLQLGMIPVGTPIFNITPSKGEIGKICRSAGTHGIVVGKGEDTVQKEMIKIFGDVRNFDLSTLTMDQLRKFEKAANYVTVKLSSGEVRLIDKDAVATIGVASNVNFKYTSLGKAGRSRWLNIRPTVRGLAMNASDHPHGGGRGKSKGNRIPMSPWGIPAKSGYKTRDKHKINPLVVTQRPRNQGRRRRGYA</sequence>
<comment type="caution">
    <text evidence="11">The sequence shown here is derived from an EMBL/GenBank/DDBJ whole genome shotgun (WGS) entry which is preliminary data.</text>
</comment>
<dbReference type="VEuPathDB" id="FungiDB:G647_06233"/>
<dbReference type="Gene3D" id="2.30.30.30">
    <property type="match status" value="1"/>
</dbReference>
<keyword evidence="3 11" id="KW-0689">Ribosomal protein</keyword>
<evidence type="ECO:0000259" key="10">
    <source>
        <dbReference type="SMART" id="SM01383"/>
    </source>
</evidence>
<dbReference type="InterPro" id="IPR022666">
    <property type="entry name" value="Ribosomal_uL2_RNA-bd_dom"/>
</dbReference>
<proteinExistence type="inferred from homology"/>
<evidence type="ECO:0000256" key="5">
    <source>
        <dbReference type="ARBA" id="ARBA00023274"/>
    </source>
</evidence>
<dbReference type="GO" id="GO:0003723">
    <property type="term" value="F:RNA binding"/>
    <property type="evidence" value="ECO:0007669"/>
    <property type="project" value="TreeGrafter"/>
</dbReference>
<dbReference type="InterPro" id="IPR022669">
    <property type="entry name" value="Ribosomal_uL2_C"/>
</dbReference>
<protein>
    <recommendedName>
        <fullName evidence="7">Large ribosomal subunit protein uL2m</fullName>
    </recommendedName>
</protein>
<feature type="domain" description="Large ribosomal subunit protein uL2 RNA-binding" evidence="10">
    <location>
        <begin position="106"/>
        <end position="182"/>
    </location>
</feature>
<dbReference type="SMART" id="SM01383">
    <property type="entry name" value="Ribosomal_L2"/>
    <property type="match status" value="1"/>
</dbReference>
<dbReference type="eggNOG" id="KOG0438">
    <property type="taxonomic scope" value="Eukaryota"/>
</dbReference>
<feature type="region of interest" description="Disordered" evidence="8">
    <location>
        <begin position="343"/>
        <end position="404"/>
    </location>
</feature>
<keyword evidence="5" id="KW-0687">Ribonucleoprotein</keyword>
<evidence type="ECO:0000256" key="8">
    <source>
        <dbReference type="SAM" id="MobiDB-lite"/>
    </source>
</evidence>
<dbReference type="OrthoDB" id="268576at2759"/>
<evidence type="ECO:0000313" key="12">
    <source>
        <dbReference type="Proteomes" id="UP000094526"/>
    </source>
</evidence>
<reference evidence="12" key="1">
    <citation type="submission" date="2015-07" db="EMBL/GenBank/DDBJ databases">
        <authorList>
            <person name="Teixeira M.M."/>
            <person name="Souza R.C."/>
            <person name="Almeida L.G."/>
            <person name="Vicente V.A."/>
            <person name="de Hoog S."/>
            <person name="Bocca A.L."/>
            <person name="de Almeida S.R."/>
            <person name="Vasconcelos A.T."/>
            <person name="Felipe M.S."/>
        </authorList>
    </citation>
    <scope>NUCLEOTIDE SEQUENCE [LARGE SCALE GENOMIC DNA]</scope>
    <source>
        <strain evidence="12">KSF</strain>
    </source>
</reference>
<dbReference type="GO" id="GO:0032543">
    <property type="term" value="P:mitochondrial translation"/>
    <property type="evidence" value="ECO:0007669"/>
    <property type="project" value="TreeGrafter"/>
</dbReference>
<dbReference type="SUPFAM" id="SSF50104">
    <property type="entry name" value="Translation proteins SH3-like domain"/>
    <property type="match status" value="1"/>
</dbReference>
<dbReference type="EMBL" id="LGRB01000009">
    <property type="protein sequence ID" value="OCT51892.1"/>
    <property type="molecule type" value="Genomic_DNA"/>
</dbReference>
<name>A0A1C1CTT1_9EURO</name>
<dbReference type="GO" id="GO:0003735">
    <property type="term" value="F:structural constituent of ribosome"/>
    <property type="evidence" value="ECO:0007669"/>
    <property type="project" value="InterPro"/>
</dbReference>
<evidence type="ECO:0000256" key="1">
    <source>
        <dbReference type="ARBA" id="ARBA00004173"/>
    </source>
</evidence>
<feature type="region of interest" description="Disordered" evidence="8">
    <location>
        <begin position="99"/>
        <end position="119"/>
    </location>
</feature>
<dbReference type="AlphaFoldDB" id="A0A1C1CTT1"/>
<dbReference type="FunFam" id="4.10.950.10:FF:000001">
    <property type="entry name" value="50S ribosomal protein L2"/>
    <property type="match status" value="1"/>
</dbReference>
<dbReference type="SUPFAM" id="SSF50249">
    <property type="entry name" value="Nucleic acid-binding proteins"/>
    <property type="match status" value="1"/>
</dbReference>
<comment type="function">
    <text evidence="6">Component of the mitochondrial ribosome (mitoribosome), a dedicated translation machinery responsible for the synthesis of mitochondrial genome-encoded proteins, including at least some of the essential transmembrane subunits of the mitochondrial respiratory chain. The mitoribosomes are attached to the mitochondrial inner membrane and translation products are cotranslationally integrated into the membrane.</text>
</comment>
<dbReference type="PANTHER" id="PTHR13691">
    <property type="entry name" value="RIBOSOMAL PROTEIN L2"/>
    <property type="match status" value="1"/>
</dbReference>
<evidence type="ECO:0000256" key="4">
    <source>
        <dbReference type="ARBA" id="ARBA00023128"/>
    </source>
</evidence>
<feature type="compositionally biased region" description="Basic residues" evidence="8">
    <location>
        <begin position="395"/>
        <end position="404"/>
    </location>
</feature>
<dbReference type="InterPro" id="IPR014726">
    <property type="entry name" value="Ribosomal_uL2_dom3"/>
</dbReference>
<dbReference type="InterPro" id="IPR008991">
    <property type="entry name" value="Translation_prot_SH3-like_sf"/>
</dbReference>
<evidence type="ECO:0000259" key="9">
    <source>
        <dbReference type="SMART" id="SM01382"/>
    </source>
</evidence>
<comment type="subcellular location">
    <subcellularLocation>
        <location evidence="1">Mitochondrion</location>
    </subcellularLocation>
</comment>
<feature type="domain" description="Large ribosomal subunit protein uL2 C-terminal" evidence="9">
    <location>
        <begin position="209"/>
        <end position="371"/>
    </location>
</feature>
<dbReference type="Proteomes" id="UP000094526">
    <property type="component" value="Unassembled WGS sequence"/>
</dbReference>
<dbReference type="Pfam" id="PF03947">
    <property type="entry name" value="Ribosomal_L2_C"/>
    <property type="match status" value="1"/>
</dbReference>
<dbReference type="InterPro" id="IPR012340">
    <property type="entry name" value="NA-bd_OB-fold"/>
</dbReference>